<evidence type="ECO:0000313" key="2">
    <source>
        <dbReference type="Proteomes" id="UP001165186"/>
    </source>
</evidence>
<protein>
    <submittedName>
        <fullName evidence="1">Uncharacterized protein</fullName>
    </submittedName>
</protein>
<gene>
    <name evidence="1" type="primary">g7060</name>
    <name evidence="1" type="ORF">NpPPO83_00007060</name>
</gene>
<dbReference type="Proteomes" id="UP001165186">
    <property type="component" value="Unassembled WGS sequence"/>
</dbReference>
<keyword evidence="2" id="KW-1185">Reference proteome</keyword>
<evidence type="ECO:0000313" key="1">
    <source>
        <dbReference type="EMBL" id="GME28463.1"/>
    </source>
</evidence>
<accession>A0ACB5S6Z3</accession>
<sequence>MPRTTRASTKKLRQPKASRKKAPPSTKPSSADVPSSLHKTPAQAATATTTAADNTAAVAVADTAPTTTTTVAATILTLLRPAAALLADLSARLEAALAAIAEGAASEADAVEEGLAGFVERVGELDGVHGEVAGLLEEVGRGCGWDLGELAGEREGWKYVVEGVVGCVSGWGEGVSEGGDEEEEWVGEGEEDEDEGDEWLEDEEWGGKGKGKRKRGKGKDNGKKKRGFGEEDEQVVKKRKTEGSAGKGGKKGNDNGDAVAAQVEGVKEEAPEKVVANEEPRQQKRDSIDEFEIDWDI</sequence>
<organism evidence="1 2">
    <name type="scientific">Neofusicoccum parvum</name>
    <dbReference type="NCBI Taxonomy" id="310453"/>
    <lineage>
        <taxon>Eukaryota</taxon>
        <taxon>Fungi</taxon>
        <taxon>Dikarya</taxon>
        <taxon>Ascomycota</taxon>
        <taxon>Pezizomycotina</taxon>
        <taxon>Dothideomycetes</taxon>
        <taxon>Dothideomycetes incertae sedis</taxon>
        <taxon>Botryosphaeriales</taxon>
        <taxon>Botryosphaeriaceae</taxon>
        <taxon>Neofusicoccum</taxon>
    </lineage>
</organism>
<dbReference type="EMBL" id="BSXG01000048">
    <property type="protein sequence ID" value="GME28463.1"/>
    <property type="molecule type" value="Genomic_DNA"/>
</dbReference>
<comment type="caution">
    <text evidence="1">The sequence shown here is derived from an EMBL/GenBank/DDBJ whole genome shotgun (WGS) entry which is preliminary data.</text>
</comment>
<reference evidence="1" key="1">
    <citation type="submission" date="2024-09" db="EMBL/GenBank/DDBJ databases">
        <title>Draft Genome Sequences of Neofusicoccum parvum.</title>
        <authorList>
            <person name="Ashida A."/>
            <person name="Camagna M."/>
            <person name="Tanaka A."/>
            <person name="Takemoto D."/>
        </authorList>
    </citation>
    <scope>NUCLEOTIDE SEQUENCE</scope>
    <source>
        <strain evidence="1">PPO83</strain>
    </source>
</reference>
<name>A0ACB5S6Z3_9PEZI</name>
<proteinExistence type="predicted"/>